<dbReference type="GO" id="GO:0006364">
    <property type="term" value="P:rRNA processing"/>
    <property type="evidence" value="ECO:0007669"/>
    <property type="project" value="UniProtKB-UniRule"/>
</dbReference>
<dbReference type="GO" id="GO:0006397">
    <property type="term" value="P:mRNA processing"/>
    <property type="evidence" value="ECO:0007669"/>
    <property type="project" value="UniProtKB-UniRule"/>
</dbReference>
<dbReference type="SUPFAM" id="SSF54768">
    <property type="entry name" value="dsRNA-binding domain-like"/>
    <property type="match status" value="1"/>
</dbReference>
<comment type="cofactor">
    <cofactor evidence="8">
        <name>Mg(2+)</name>
        <dbReference type="ChEBI" id="CHEBI:18420"/>
    </cofactor>
</comment>
<feature type="domain" description="RNase III" evidence="10">
    <location>
        <begin position="27"/>
        <end position="146"/>
    </location>
</feature>
<dbReference type="SMART" id="SM00535">
    <property type="entry name" value="RIBOc"/>
    <property type="match status" value="1"/>
</dbReference>
<dbReference type="PANTHER" id="PTHR11207:SF0">
    <property type="entry name" value="RIBONUCLEASE 3"/>
    <property type="match status" value="1"/>
</dbReference>
<keyword evidence="6 8" id="KW-0378">Hydrolase</keyword>
<comment type="subcellular location">
    <subcellularLocation>
        <location evidence="8">Cytoplasm</location>
    </subcellularLocation>
</comment>
<dbReference type="SMART" id="SM00358">
    <property type="entry name" value="DSRM"/>
    <property type="match status" value="1"/>
</dbReference>
<dbReference type="SUPFAM" id="SSF69065">
    <property type="entry name" value="RNase III domain-like"/>
    <property type="match status" value="1"/>
</dbReference>
<dbReference type="Proteomes" id="UP000182761">
    <property type="component" value="Unassembled WGS sequence"/>
</dbReference>
<keyword evidence="8" id="KW-0698">rRNA processing</keyword>
<dbReference type="PROSITE" id="PS00517">
    <property type="entry name" value="RNASE_3_1"/>
    <property type="match status" value="1"/>
</dbReference>
<keyword evidence="4 8" id="KW-0540">Nuclease</keyword>
<dbReference type="EMBL" id="FCOR01000003">
    <property type="protein sequence ID" value="CVK15761.1"/>
    <property type="molecule type" value="Genomic_DNA"/>
</dbReference>
<dbReference type="GO" id="GO:0003725">
    <property type="term" value="F:double-stranded RNA binding"/>
    <property type="evidence" value="ECO:0007669"/>
    <property type="project" value="TreeGrafter"/>
</dbReference>
<organism evidence="11 12">
    <name type="scientific">Apibacter mensalis</name>
    <dbReference type="NCBI Taxonomy" id="1586267"/>
    <lineage>
        <taxon>Bacteria</taxon>
        <taxon>Pseudomonadati</taxon>
        <taxon>Bacteroidota</taxon>
        <taxon>Flavobacteriia</taxon>
        <taxon>Flavobacteriales</taxon>
        <taxon>Weeksellaceae</taxon>
        <taxon>Apibacter</taxon>
    </lineage>
</organism>
<dbReference type="Pfam" id="PF14622">
    <property type="entry name" value="Ribonucleas_3_3"/>
    <property type="match status" value="1"/>
</dbReference>
<dbReference type="NCBIfam" id="TIGR02191">
    <property type="entry name" value="RNaseIII"/>
    <property type="match status" value="1"/>
</dbReference>
<dbReference type="EC" id="3.1.26.3" evidence="8"/>
<comment type="function">
    <text evidence="8">Digests double-stranded RNA. Involved in the processing of primary rRNA transcript to yield the immediate precursors to the large and small rRNAs (23S and 16S). Processes some mRNAs, and tRNAs when they are encoded in the rRNA operon. Processes pre-crRNA and tracrRNA of type II CRISPR loci if present in the organism.</text>
</comment>
<dbReference type="Pfam" id="PF00035">
    <property type="entry name" value="dsrm"/>
    <property type="match status" value="1"/>
</dbReference>
<evidence type="ECO:0000256" key="8">
    <source>
        <dbReference type="HAMAP-Rule" id="MF_00104"/>
    </source>
</evidence>
<keyword evidence="8" id="KW-0819">tRNA processing</keyword>
<accession>A0A0X3AN03</accession>
<dbReference type="InterPro" id="IPR000999">
    <property type="entry name" value="RNase_III_dom"/>
</dbReference>
<evidence type="ECO:0000256" key="4">
    <source>
        <dbReference type="ARBA" id="ARBA00022722"/>
    </source>
</evidence>
<dbReference type="GO" id="GO:0008033">
    <property type="term" value="P:tRNA processing"/>
    <property type="evidence" value="ECO:0007669"/>
    <property type="project" value="UniProtKB-KW"/>
</dbReference>
<dbReference type="GO" id="GO:0005737">
    <property type="term" value="C:cytoplasm"/>
    <property type="evidence" value="ECO:0007669"/>
    <property type="project" value="UniProtKB-SubCell"/>
</dbReference>
<dbReference type="PANTHER" id="PTHR11207">
    <property type="entry name" value="RIBONUCLEASE III"/>
    <property type="match status" value="1"/>
</dbReference>
<dbReference type="Gene3D" id="1.10.1520.10">
    <property type="entry name" value="Ribonuclease III domain"/>
    <property type="match status" value="1"/>
</dbReference>
<evidence type="ECO:0000256" key="5">
    <source>
        <dbReference type="ARBA" id="ARBA00022759"/>
    </source>
</evidence>
<evidence type="ECO:0000256" key="7">
    <source>
        <dbReference type="ARBA" id="ARBA00022884"/>
    </source>
</evidence>
<dbReference type="InterPro" id="IPR014720">
    <property type="entry name" value="dsRBD_dom"/>
</dbReference>
<dbReference type="InterPro" id="IPR036389">
    <property type="entry name" value="RNase_III_sf"/>
</dbReference>
<dbReference type="HAMAP" id="MF_00104">
    <property type="entry name" value="RNase_III"/>
    <property type="match status" value="1"/>
</dbReference>
<dbReference type="CDD" id="cd00593">
    <property type="entry name" value="RIBOc"/>
    <property type="match status" value="1"/>
</dbReference>
<dbReference type="AlphaFoldDB" id="A0A0X3AN03"/>
<evidence type="ECO:0000259" key="10">
    <source>
        <dbReference type="PROSITE" id="PS50142"/>
    </source>
</evidence>
<feature type="active site" evidence="8">
    <location>
        <position position="68"/>
    </location>
</feature>
<comment type="catalytic activity">
    <reaction evidence="1 8">
        <text>Endonucleolytic cleavage to 5'-phosphomonoester.</text>
        <dbReference type="EC" id="3.1.26.3"/>
    </reaction>
</comment>
<comment type="subunit">
    <text evidence="8">Homodimer.</text>
</comment>
<feature type="binding site" evidence="8">
    <location>
        <position position="132"/>
    </location>
    <ligand>
        <name>Mg(2+)</name>
        <dbReference type="ChEBI" id="CHEBI:18420"/>
    </ligand>
</feature>
<dbReference type="PROSITE" id="PS50142">
    <property type="entry name" value="RNASE_3_2"/>
    <property type="match status" value="1"/>
</dbReference>
<evidence type="ECO:0000313" key="12">
    <source>
        <dbReference type="Proteomes" id="UP000182761"/>
    </source>
</evidence>
<dbReference type="GO" id="GO:0004525">
    <property type="term" value="F:ribonuclease III activity"/>
    <property type="evidence" value="ECO:0007669"/>
    <property type="project" value="UniProtKB-UniRule"/>
</dbReference>
<dbReference type="GO" id="GO:0046872">
    <property type="term" value="F:metal ion binding"/>
    <property type="evidence" value="ECO:0007669"/>
    <property type="project" value="UniProtKB-KW"/>
</dbReference>
<feature type="domain" description="DRBM" evidence="9">
    <location>
        <begin position="173"/>
        <end position="241"/>
    </location>
</feature>
<reference evidence="11 12" key="1">
    <citation type="submission" date="2016-01" db="EMBL/GenBank/DDBJ databases">
        <authorList>
            <person name="McClelland M."/>
            <person name="Jain A."/>
            <person name="Saraogi P."/>
            <person name="Mendelson R."/>
            <person name="Westerman R."/>
            <person name="SanMiguel P."/>
            <person name="Csonka L."/>
        </authorList>
    </citation>
    <scope>NUCLEOTIDE SEQUENCE [LARGE SCALE GENOMIC DNA]</scope>
    <source>
        <strain evidence="11 12">R-53146</strain>
    </source>
</reference>
<evidence type="ECO:0000259" key="9">
    <source>
        <dbReference type="PROSITE" id="PS50137"/>
    </source>
</evidence>
<feature type="binding site" evidence="8">
    <location>
        <position position="64"/>
    </location>
    <ligand>
        <name>Mg(2+)</name>
        <dbReference type="ChEBI" id="CHEBI:18420"/>
    </ligand>
</feature>
<proteinExistence type="inferred from homology"/>
<protein>
    <recommendedName>
        <fullName evidence="8">Ribonuclease 3</fullName>
        <ecNumber evidence="8">3.1.26.3</ecNumber>
    </recommendedName>
    <alternativeName>
        <fullName evidence="8">Ribonuclease III</fullName>
        <shortName evidence="8">RNase III</shortName>
    </alternativeName>
</protein>
<dbReference type="GO" id="GO:0019843">
    <property type="term" value="F:rRNA binding"/>
    <property type="evidence" value="ECO:0007669"/>
    <property type="project" value="UniProtKB-KW"/>
</dbReference>
<keyword evidence="8" id="KW-0460">Magnesium</keyword>
<evidence type="ECO:0000256" key="6">
    <source>
        <dbReference type="ARBA" id="ARBA00022801"/>
    </source>
</evidence>
<evidence type="ECO:0000256" key="2">
    <source>
        <dbReference type="ARBA" id="ARBA00010183"/>
    </source>
</evidence>
<keyword evidence="8" id="KW-0963">Cytoplasm</keyword>
<evidence type="ECO:0000256" key="1">
    <source>
        <dbReference type="ARBA" id="ARBA00000109"/>
    </source>
</evidence>
<feature type="binding site" evidence="8">
    <location>
        <position position="135"/>
    </location>
    <ligand>
        <name>Mg(2+)</name>
        <dbReference type="ChEBI" id="CHEBI:18420"/>
    </ligand>
</feature>
<dbReference type="PROSITE" id="PS50137">
    <property type="entry name" value="DS_RBD"/>
    <property type="match status" value="1"/>
</dbReference>
<keyword evidence="8" id="KW-0699">rRNA-binding</keyword>
<dbReference type="Gene3D" id="3.30.160.20">
    <property type="match status" value="1"/>
</dbReference>
<evidence type="ECO:0000313" key="11">
    <source>
        <dbReference type="EMBL" id="CVK15761.1"/>
    </source>
</evidence>
<dbReference type="RefSeq" id="WP_055424987.1">
    <property type="nucleotide sequence ID" value="NZ_FCOR01000003.1"/>
</dbReference>
<dbReference type="GO" id="GO:0010468">
    <property type="term" value="P:regulation of gene expression"/>
    <property type="evidence" value="ECO:0007669"/>
    <property type="project" value="TreeGrafter"/>
</dbReference>
<dbReference type="OrthoDB" id="9805026at2"/>
<dbReference type="InterPro" id="IPR011907">
    <property type="entry name" value="RNase_III"/>
</dbReference>
<comment type="similarity">
    <text evidence="2">Belongs to the ribonuclease III family.</text>
</comment>
<keyword evidence="8" id="KW-0479">Metal-binding</keyword>
<evidence type="ECO:0000256" key="3">
    <source>
        <dbReference type="ARBA" id="ARBA00022664"/>
    </source>
</evidence>
<name>A0A0X3AN03_9FLAO</name>
<keyword evidence="3 8" id="KW-0507">mRNA processing</keyword>
<keyword evidence="7 8" id="KW-0694">RNA-binding</keyword>
<keyword evidence="5 8" id="KW-0255">Endonuclease</keyword>
<gene>
    <name evidence="8" type="primary">rnc</name>
    <name evidence="11" type="ORF">Ga0061079_10371</name>
</gene>
<sequence>MSIWKRILLCSYLFKQNSKKKEETTFKKKIENLIGYKPSNILIFYECFTHSSINNDNKNFERLEFLGDSILSSIVSDYLYHQAPDKKEGYLTQMRSKLVNRKFLNELGADLKLTSFLQKRQNTNLGENINGNLYEALVGAIYIDSGFEFCRNFIKETLIKQENFEQLEKRIASYKSLIIEWAQKNKFEIIFNTFQEENAEESLIFNSIIQLDNKIIAKGRATSKKKAEESASRRAYHSLNKYFNSLQGK</sequence>
<dbReference type="STRING" id="1586267.GCA_001418685_00593"/>
<keyword evidence="12" id="KW-1185">Reference proteome</keyword>
<feature type="active site" evidence="8">
    <location>
        <position position="135"/>
    </location>
</feature>